<organism evidence="2 3">
    <name type="scientific">Tenacibaculum discolor</name>
    <dbReference type="NCBI Taxonomy" id="361581"/>
    <lineage>
        <taxon>Bacteria</taxon>
        <taxon>Pseudomonadati</taxon>
        <taxon>Bacteroidota</taxon>
        <taxon>Flavobacteriia</taxon>
        <taxon>Flavobacteriales</taxon>
        <taxon>Flavobacteriaceae</taxon>
        <taxon>Tenacibaculum</taxon>
    </lineage>
</organism>
<sequence length="314" mass="36457">MKKNILLLFTLLSLPSFSQRKYAKEFSFINDNDLYTSTYQDRYYTNGAFLTYRFLSKQQVENLDKKIYEIQLGHHMYTPYKAIVETVEEHDRPFAGYLFGSLGINRFFKNESILKTSIQIGVIGSSSLSEELQGVIHKMYGFREATGWEYQIKDAFALNLKADYVKKITKDNVFDLNWTNSARLGTVYTDLSTGLYTRIGFKPLESIINSIAFHGNLNNQNTNFENKAEVFLYLKPMIHYVAYDATIEGSFLNDNSPVTFDVEPFKFTTEFGIRFTSNRFNFGYAINYHTKKLKSSRVPKGNFYGTIQLNYQFN</sequence>
<dbReference type="InterPro" id="IPR018707">
    <property type="entry name" value="LpxR"/>
</dbReference>
<dbReference type="RefSeq" id="WP_099216464.1">
    <property type="nucleotide sequence ID" value="NZ_JAUYVU010000003.1"/>
</dbReference>
<dbReference type="AlphaFoldDB" id="A0A2G1BRE9"/>
<dbReference type="Pfam" id="PF09982">
    <property type="entry name" value="LpxR"/>
    <property type="match status" value="1"/>
</dbReference>
<comment type="caution">
    <text evidence="2">The sequence shown here is derived from an EMBL/GenBank/DDBJ whole genome shotgun (WGS) entry which is preliminary data.</text>
</comment>
<dbReference type="Gene3D" id="2.40.128.140">
    <property type="entry name" value="Outer membrane protein"/>
    <property type="match status" value="1"/>
</dbReference>
<dbReference type="Proteomes" id="UP001242342">
    <property type="component" value="Unassembled WGS sequence"/>
</dbReference>
<evidence type="ECO:0000313" key="4">
    <source>
        <dbReference type="Proteomes" id="UP001242342"/>
    </source>
</evidence>
<proteinExistence type="predicted"/>
<evidence type="ECO:0000313" key="2">
    <source>
        <dbReference type="EMBL" id="PHN96568.1"/>
    </source>
</evidence>
<dbReference type="EMBL" id="JAUYVU010000003">
    <property type="protein sequence ID" value="MDP2540810.1"/>
    <property type="molecule type" value="Genomic_DNA"/>
</dbReference>
<dbReference type="InterPro" id="IPR037107">
    <property type="entry name" value="Put_OMP_sf"/>
</dbReference>
<reference evidence="1 4" key="3">
    <citation type="submission" date="2023-07" db="EMBL/GenBank/DDBJ databases">
        <title>Genome content predicts the carbon catabolic preferences of heterotrophic bacteria.</title>
        <authorList>
            <person name="Gralka M."/>
        </authorList>
    </citation>
    <scope>NUCLEOTIDE SEQUENCE [LARGE SCALE GENOMIC DNA]</scope>
    <source>
        <strain evidence="1 4">4G03</strain>
    </source>
</reference>
<protein>
    <submittedName>
        <fullName evidence="1">Lipid A deacylase LpxR family protein</fullName>
    </submittedName>
</protein>
<reference evidence="2" key="2">
    <citation type="submission" date="2017-10" db="EMBL/GenBank/DDBJ databases">
        <authorList>
            <person name="Enke T.N."/>
            <person name="Cordero O.X."/>
        </authorList>
    </citation>
    <scope>NUCLEOTIDE SEQUENCE</scope>
    <source>
        <strain evidence="2">4G03</strain>
    </source>
</reference>
<gene>
    <name evidence="2" type="ORF">CSC81_14555</name>
    <name evidence="1" type="ORF">Q8W23_04905</name>
</gene>
<reference evidence="2 3" key="1">
    <citation type="journal article" date="2016" name="Nat. Commun.">
        <title>Microbial interactions lead to rapid micro-scale successions on model marine particles.</title>
        <authorList>
            <person name="Datta M.S."/>
            <person name="Sliwerska E."/>
            <person name="Gore J."/>
            <person name="Polz M.F."/>
            <person name="Cordero O.X."/>
        </authorList>
    </citation>
    <scope>NUCLEOTIDE SEQUENCE [LARGE SCALE GENOMIC DNA]</scope>
    <source>
        <strain evidence="2 3">4G03</strain>
    </source>
</reference>
<keyword evidence="4" id="KW-1185">Reference proteome</keyword>
<dbReference type="Proteomes" id="UP000222163">
    <property type="component" value="Unassembled WGS sequence"/>
</dbReference>
<evidence type="ECO:0000313" key="1">
    <source>
        <dbReference type="EMBL" id="MDP2540810.1"/>
    </source>
</evidence>
<accession>A0A2G1BRE9</accession>
<name>A0A2G1BRE9_9FLAO</name>
<evidence type="ECO:0000313" key="3">
    <source>
        <dbReference type="Proteomes" id="UP000222163"/>
    </source>
</evidence>
<dbReference type="EMBL" id="PDUU01000016">
    <property type="protein sequence ID" value="PHN96568.1"/>
    <property type="molecule type" value="Genomic_DNA"/>
</dbReference>